<name>A0A182VK66_ANOME</name>
<dbReference type="EnsemblMetazoa" id="AMEM016355-RA">
    <property type="protein sequence ID" value="AMEM016355-PA"/>
    <property type="gene ID" value="AMEM016355"/>
</dbReference>
<sequence length="117" mass="12161">MTLISNRLESLLLGGLPVHPCTTPITRGLRCTHAGCSFGSSSSLRPPSSSISYTGQLNDDVRSPGSGSTPGPLSAQPPTGMDPADAEPHERSGGLQTSKCFTPNTKTTNNNKTLLSH</sequence>
<evidence type="ECO:0000313" key="2">
    <source>
        <dbReference type="EnsemblMetazoa" id="AMEM016355-PA"/>
    </source>
</evidence>
<organism evidence="2 3">
    <name type="scientific">Anopheles merus</name>
    <name type="common">Mosquito</name>
    <dbReference type="NCBI Taxonomy" id="30066"/>
    <lineage>
        <taxon>Eukaryota</taxon>
        <taxon>Metazoa</taxon>
        <taxon>Ecdysozoa</taxon>
        <taxon>Arthropoda</taxon>
        <taxon>Hexapoda</taxon>
        <taxon>Insecta</taxon>
        <taxon>Pterygota</taxon>
        <taxon>Neoptera</taxon>
        <taxon>Endopterygota</taxon>
        <taxon>Diptera</taxon>
        <taxon>Nematocera</taxon>
        <taxon>Culicoidea</taxon>
        <taxon>Culicidae</taxon>
        <taxon>Anophelinae</taxon>
        <taxon>Anopheles</taxon>
    </lineage>
</organism>
<keyword evidence="3" id="KW-1185">Reference proteome</keyword>
<dbReference type="AlphaFoldDB" id="A0A182VK66"/>
<evidence type="ECO:0000256" key="1">
    <source>
        <dbReference type="SAM" id="MobiDB-lite"/>
    </source>
</evidence>
<feature type="compositionally biased region" description="Low complexity" evidence="1">
    <location>
        <begin position="104"/>
        <end position="117"/>
    </location>
</feature>
<dbReference type="STRING" id="30066.A0A182VK66"/>
<proteinExistence type="predicted"/>
<dbReference type="VEuPathDB" id="VectorBase:AMEM016355"/>
<feature type="compositionally biased region" description="Polar residues" evidence="1">
    <location>
        <begin position="94"/>
        <end position="103"/>
    </location>
</feature>
<reference evidence="2" key="1">
    <citation type="submission" date="2020-05" db="UniProtKB">
        <authorList>
            <consortium name="EnsemblMetazoa"/>
        </authorList>
    </citation>
    <scope>IDENTIFICATION</scope>
    <source>
        <strain evidence="2">MAF</strain>
    </source>
</reference>
<feature type="compositionally biased region" description="Low complexity" evidence="1">
    <location>
        <begin position="63"/>
        <end position="72"/>
    </location>
</feature>
<feature type="region of interest" description="Disordered" evidence="1">
    <location>
        <begin position="38"/>
        <end position="117"/>
    </location>
</feature>
<evidence type="ECO:0000313" key="3">
    <source>
        <dbReference type="Proteomes" id="UP000075903"/>
    </source>
</evidence>
<protein>
    <submittedName>
        <fullName evidence="2">Uncharacterized protein</fullName>
    </submittedName>
</protein>
<dbReference type="Proteomes" id="UP000075903">
    <property type="component" value="Unassembled WGS sequence"/>
</dbReference>
<feature type="compositionally biased region" description="Low complexity" evidence="1">
    <location>
        <begin position="38"/>
        <end position="52"/>
    </location>
</feature>
<accession>A0A182VK66</accession>